<feature type="compositionally biased region" description="Low complexity" evidence="2">
    <location>
        <begin position="263"/>
        <end position="283"/>
    </location>
</feature>
<evidence type="ECO:0000256" key="1">
    <source>
        <dbReference type="SAM" id="Coils"/>
    </source>
</evidence>
<evidence type="ECO:0000313" key="3">
    <source>
        <dbReference type="EMBL" id="PFH31788.1"/>
    </source>
</evidence>
<keyword evidence="4" id="KW-1185">Reference proteome</keyword>
<feature type="compositionally biased region" description="Low complexity" evidence="2">
    <location>
        <begin position="503"/>
        <end position="521"/>
    </location>
</feature>
<reference evidence="3 4" key="1">
    <citation type="submission" date="2017-09" db="EMBL/GenBank/DDBJ databases">
        <title>Genome sequencing of Besnoitia besnoiti strain Bb-Ger1.</title>
        <authorList>
            <person name="Schares G."/>
            <person name="Venepally P."/>
            <person name="Lorenzi H.A."/>
        </authorList>
    </citation>
    <scope>NUCLEOTIDE SEQUENCE [LARGE SCALE GENOMIC DNA]</scope>
    <source>
        <strain evidence="3 4">Bb-Ger1</strain>
    </source>
</reference>
<feature type="compositionally biased region" description="Acidic residues" evidence="2">
    <location>
        <begin position="595"/>
        <end position="607"/>
    </location>
</feature>
<gene>
    <name evidence="3" type="ORF">BESB_022800</name>
</gene>
<dbReference type="GeneID" id="40307340"/>
<dbReference type="OrthoDB" id="331563at2759"/>
<protein>
    <recommendedName>
        <fullName evidence="5">PH domain-containing protein</fullName>
    </recommendedName>
</protein>
<name>A0A2A9LZH1_BESBE</name>
<evidence type="ECO:0000313" key="4">
    <source>
        <dbReference type="Proteomes" id="UP000224006"/>
    </source>
</evidence>
<feature type="region of interest" description="Disordered" evidence="2">
    <location>
        <begin position="353"/>
        <end position="419"/>
    </location>
</feature>
<evidence type="ECO:0008006" key="5">
    <source>
        <dbReference type="Google" id="ProtNLM"/>
    </source>
</evidence>
<accession>A0A2A9LZH1</accession>
<dbReference type="InterPro" id="IPR011993">
    <property type="entry name" value="PH-like_dom_sf"/>
</dbReference>
<feature type="compositionally biased region" description="Acidic residues" evidence="2">
    <location>
        <begin position="363"/>
        <end position="372"/>
    </location>
</feature>
<dbReference type="RefSeq" id="XP_029215797.1">
    <property type="nucleotide sequence ID" value="XM_029360982.1"/>
</dbReference>
<sequence length="1438" mass="158800">MALPARFMEAMTKRMAQESGPPVGVSSRPAEGGFGASRTSKTLPPGTQSGQERGSPHHEHGGFSVHGVPVEGGVKAGTGSSKVALSMSKSQMQGSRTLARASKAAMQRSRPPSQTSAAALARGPSTVPDRHGPSDGQQVNREEQVERLRTAILQSRVAAASKLGATLAPASLRKLLTPEATDSAYAHTGPPEASGLSSRQVPQSRTLPPAPEPEEKNRSSAPKATRQASDTSKAADSWPMRVSAVPGLEGAPSSEILRPAPRPAELTPAPEAAAEAVAAPAEPQGGSDAQEPPPAGSGADKPAKKGGWLAKARAAPPLAAETGLKQPVVLKVTKRKAPVKAKKAVLRRVAFPGAKRAAAAAASEEEDNDSEPEPFVRKDTWGALTQELAPGSTPPFLRSWSEESGSSAEEDLNLTGSHIFPSMPYPFPAASIGGEMRVKTTVDKMSTMGSENLYRAFTTSGRGSLPALGSLAQRPGSQASAEAQVLKHEVEDEQVPSRPALTPAGSVAPLSGASSLSAGSEAVDDPFKRPAPEEDISPILRESLQAALLREERRRLIEETGGEKLGEWEEEVPPRGAQGFGRRPGPSASLREQDSAEEDGEAEEGEDELSRPPTSEAADTRRTQKKRVKRKKQAAATSTIQVEPFVAELAATEDFDREAMVQIDLVPPPPEKGLSPAVERLRQERVELARWIRRLRDGRTAQKTGLRPEAYVKPGQRRGIFEVNLTDNYPADTFEPRLEEPLEARGDRMEEMLIKDTQMPSTKVWQLEQTSRRRLMKMAQQRHHINLLQRALRKARREVRQATQEGRGEEADSDASSDDSAPSALEAERVILQEQCDSLIDRVRLETANRESYKRAMLLAQSQKELTAEKYKQLRRQLKAAYTVTRMEQAKQEEKQESIDDLKARLAERNDVLRRATSTSEQYEYELLKLQRRYEALASYFQESQEKASSYQEGLREAQSSLEHEVALLQIERNKTLNLSERLREQDAAIERMEIELRMERDKVLSREKAIQELRDSLAENSQLLTEARNELVVGNAQLEEERRHHSSTRSQVLELQAELAVAQQSVELLKGQKAIAMEQEEAFQHLHQNFLLLLESSQKQSDALEDAIEEVAQRKDAALQLLQTALEAIQRGIESREKGQDMDAKLLLAQSELDGAVSQLRQEHASELASLNRAQSTLAQENEKHRALVDELRREADRHATEVKALRQQVEEARQREADMQLAQLKMERKNARLEKRAVKFYSAQGRRGDTSIVPFLKRMQQGSPMEKANVGKRKVTKKFVRLTKDMTIVWEGGKEDALVRFKPPKAIRVQDIVSVSFGTDSAACRARIAASKKREILPWRCFEVQTPAASYLFTAPTDDVAAAWVVGLGRLAAEWTDAPNIKTERELCVKRTKMKLQRHCQKNNITQKQMWLQAINRTPVRRRTEARKILAGARRG</sequence>
<dbReference type="KEGG" id="bbes:BESB_022800"/>
<keyword evidence="1" id="KW-0175">Coiled coil</keyword>
<feature type="region of interest" description="Disordered" evidence="2">
    <location>
        <begin position="467"/>
        <end position="540"/>
    </location>
</feature>
<feature type="compositionally biased region" description="Polar residues" evidence="2">
    <location>
        <begin position="37"/>
        <end position="52"/>
    </location>
</feature>
<feature type="region of interest" description="Disordered" evidence="2">
    <location>
        <begin position="181"/>
        <end position="319"/>
    </location>
</feature>
<feature type="coiled-coil region" evidence="1">
    <location>
        <begin position="983"/>
        <end position="1122"/>
    </location>
</feature>
<feature type="region of interest" description="Disordered" evidence="2">
    <location>
        <begin position="796"/>
        <end position="823"/>
    </location>
</feature>
<feature type="coiled-coil region" evidence="1">
    <location>
        <begin position="1172"/>
        <end position="1236"/>
    </location>
</feature>
<feature type="compositionally biased region" description="Polar residues" evidence="2">
    <location>
        <begin position="195"/>
        <end position="206"/>
    </location>
</feature>
<dbReference type="SUPFAM" id="SSF50729">
    <property type="entry name" value="PH domain-like"/>
    <property type="match status" value="1"/>
</dbReference>
<dbReference type="Gene3D" id="2.30.29.30">
    <property type="entry name" value="Pleckstrin-homology domain (PH domain)/Phosphotyrosine-binding domain (PTB)"/>
    <property type="match status" value="1"/>
</dbReference>
<feature type="region of interest" description="Disordered" evidence="2">
    <location>
        <begin position="1"/>
        <end position="147"/>
    </location>
</feature>
<proteinExistence type="predicted"/>
<feature type="compositionally biased region" description="Polar residues" evidence="2">
    <location>
        <begin position="219"/>
        <end position="234"/>
    </location>
</feature>
<feature type="compositionally biased region" description="Basic residues" evidence="2">
    <location>
        <begin position="623"/>
        <end position="633"/>
    </location>
</feature>
<comment type="caution">
    <text evidence="3">The sequence shown here is derived from an EMBL/GenBank/DDBJ whole genome shotgun (WGS) entry which is preliminary data.</text>
</comment>
<feature type="region of interest" description="Disordered" evidence="2">
    <location>
        <begin position="559"/>
        <end position="638"/>
    </location>
</feature>
<feature type="compositionally biased region" description="Polar residues" evidence="2">
    <location>
        <begin position="78"/>
        <end position="96"/>
    </location>
</feature>
<dbReference type="Proteomes" id="UP000224006">
    <property type="component" value="Chromosome XII"/>
</dbReference>
<organism evidence="3 4">
    <name type="scientific">Besnoitia besnoiti</name>
    <name type="common">Apicomplexan protozoan</name>
    <dbReference type="NCBI Taxonomy" id="94643"/>
    <lineage>
        <taxon>Eukaryota</taxon>
        <taxon>Sar</taxon>
        <taxon>Alveolata</taxon>
        <taxon>Apicomplexa</taxon>
        <taxon>Conoidasida</taxon>
        <taxon>Coccidia</taxon>
        <taxon>Eucoccidiorida</taxon>
        <taxon>Eimeriorina</taxon>
        <taxon>Sarcocystidae</taxon>
        <taxon>Besnoitia</taxon>
    </lineage>
</organism>
<evidence type="ECO:0000256" key="2">
    <source>
        <dbReference type="SAM" id="MobiDB-lite"/>
    </source>
</evidence>
<dbReference type="EMBL" id="NWUJ01000013">
    <property type="protein sequence ID" value="PFH31788.1"/>
    <property type="molecule type" value="Genomic_DNA"/>
</dbReference>
<feature type="compositionally biased region" description="Low complexity" evidence="2">
    <location>
        <begin position="309"/>
        <end position="319"/>
    </location>
</feature>
<dbReference type="VEuPathDB" id="ToxoDB:BESB_022800"/>